<dbReference type="SUPFAM" id="SSF56645">
    <property type="entry name" value="Acyl-CoA dehydrogenase NM domain-like"/>
    <property type="match status" value="1"/>
</dbReference>
<proteinExistence type="inferred from homology"/>
<dbReference type="PANTHER" id="PTHR43884">
    <property type="entry name" value="ACYL-COA DEHYDROGENASE"/>
    <property type="match status" value="1"/>
</dbReference>
<dbReference type="InterPro" id="IPR013786">
    <property type="entry name" value="AcylCoA_DH/ox_N"/>
</dbReference>
<keyword evidence="3" id="KW-0285">Flavoprotein</keyword>
<dbReference type="InterPro" id="IPR009100">
    <property type="entry name" value="AcylCoA_DH/oxidase_NM_dom_sf"/>
</dbReference>
<dbReference type="Gene3D" id="2.40.110.10">
    <property type="entry name" value="Butyryl-CoA Dehydrogenase, subunit A, domain 2"/>
    <property type="match status" value="1"/>
</dbReference>
<evidence type="ECO:0000256" key="4">
    <source>
        <dbReference type="ARBA" id="ARBA00022827"/>
    </source>
</evidence>
<dbReference type="EC" id="1.-.-.-" evidence="7"/>
<dbReference type="Proteomes" id="UP001596058">
    <property type="component" value="Unassembled WGS sequence"/>
</dbReference>
<keyword evidence="8" id="KW-1185">Reference proteome</keyword>
<reference evidence="8" key="1">
    <citation type="journal article" date="2019" name="Int. J. Syst. Evol. Microbiol.">
        <title>The Global Catalogue of Microorganisms (GCM) 10K type strain sequencing project: providing services to taxonomists for standard genome sequencing and annotation.</title>
        <authorList>
            <consortium name="The Broad Institute Genomics Platform"/>
            <consortium name="The Broad Institute Genome Sequencing Center for Infectious Disease"/>
            <person name="Wu L."/>
            <person name="Ma J."/>
        </authorList>
    </citation>
    <scope>NUCLEOTIDE SEQUENCE [LARGE SCALE GENOMIC DNA]</scope>
    <source>
        <strain evidence="8">CCUG 53903</strain>
    </source>
</reference>
<organism evidence="7 8">
    <name type="scientific">Nonomuraea insulae</name>
    <dbReference type="NCBI Taxonomy" id="1616787"/>
    <lineage>
        <taxon>Bacteria</taxon>
        <taxon>Bacillati</taxon>
        <taxon>Actinomycetota</taxon>
        <taxon>Actinomycetes</taxon>
        <taxon>Streptosporangiales</taxon>
        <taxon>Streptosporangiaceae</taxon>
        <taxon>Nonomuraea</taxon>
    </lineage>
</organism>
<feature type="domain" description="Acyl-CoA dehydrogenase/oxidase N-terminal" evidence="6">
    <location>
        <begin position="28"/>
        <end position="129"/>
    </location>
</feature>
<dbReference type="CDD" id="cd00567">
    <property type="entry name" value="ACAD"/>
    <property type="match status" value="1"/>
</dbReference>
<evidence type="ECO:0000256" key="2">
    <source>
        <dbReference type="ARBA" id="ARBA00009347"/>
    </source>
</evidence>
<keyword evidence="7" id="KW-0560">Oxidoreductase</keyword>
<evidence type="ECO:0000256" key="3">
    <source>
        <dbReference type="ARBA" id="ARBA00022630"/>
    </source>
</evidence>
<evidence type="ECO:0000313" key="7">
    <source>
        <dbReference type="EMBL" id="MFC5827267.1"/>
    </source>
</evidence>
<dbReference type="Gene3D" id="1.20.140.10">
    <property type="entry name" value="Butyryl-CoA Dehydrogenase, subunit A, domain 3"/>
    <property type="match status" value="1"/>
</dbReference>
<dbReference type="InterPro" id="IPR037069">
    <property type="entry name" value="AcylCoA_DH/ox_N_sf"/>
</dbReference>
<comment type="cofactor">
    <cofactor evidence="1">
        <name>FAD</name>
        <dbReference type="ChEBI" id="CHEBI:57692"/>
    </cofactor>
</comment>
<sequence>MADTVCIRETLSFDPEWIAADARRKYGPFIRDAVVPGVASRDRTRTPHDRSVFQEAARLGMIGYSLPRSIGGQGRETSAWGLALEEISFLSGDPGFTVFLDIAVNAAQLIVAAGRPGLIERYAEPSVSGAMLGAVAFSEGRDQLDPACRAKPTGEGWLLHVRKPIVLGAQLADYFIVSAMDEDSGDLVGFVLDRADPGLLIAPLAGTGLHSPGFGSLAAMDVVVGHDRLLWDHDGLSQIMSYVRRRRLMMAASMSGVMRSAFEACLEELSQRRRGGKVVLDFANVQKTIGEMRVAIETSRAMLRQGMARGFTSDESEAYELVSATKQHVADRAVWLTQAVVQLFGFEGFLNTGPWERYARDALAALAGGGPQETMLLHLGQCTISQRDLRRQRVKRFQAKLDELDRSRWTLTALTTALESGMLARLSAPVDLADLTSHLSASPELVSATVDVLVDVKAVRRSGDLFVMDDEVLPMVEDHLTALSACTGLRSALRDLEGLDERLQKRGSAVLCVGGHGTERAGALGRWFVAADISCQAAAGAGSGAAAGSRSEADATFDLVWMSADCATSEQVEAAHHLLQAGGWILLQSNCYAGDALSRFRAVATDGRVITVDDARHLLEAAGLTDVRTFPDGLVAARSS</sequence>
<dbReference type="GO" id="GO:0016491">
    <property type="term" value="F:oxidoreductase activity"/>
    <property type="evidence" value="ECO:0007669"/>
    <property type="project" value="UniProtKB-KW"/>
</dbReference>
<comment type="similarity">
    <text evidence="2">Belongs to the acyl-CoA dehydrogenase family.</text>
</comment>
<dbReference type="Gene3D" id="1.10.540.10">
    <property type="entry name" value="Acyl-CoA dehydrogenase/oxidase, N-terminal domain"/>
    <property type="match status" value="1"/>
</dbReference>
<dbReference type="PANTHER" id="PTHR43884:SF12">
    <property type="entry name" value="ISOVALERYL-COA DEHYDROGENASE, MITOCHONDRIAL-RELATED"/>
    <property type="match status" value="1"/>
</dbReference>
<dbReference type="Pfam" id="PF00441">
    <property type="entry name" value="Acyl-CoA_dh_1"/>
    <property type="match status" value="1"/>
</dbReference>
<keyword evidence="4" id="KW-0274">FAD</keyword>
<accession>A0ABW1CNZ7</accession>
<comment type="caution">
    <text evidence="7">The sequence shown here is derived from an EMBL/GenBank/DDBJ whole genome shotgun (WGS) entry which is preliminary data.</text>
</comment>
<protein>
    <submittedName>
        <fullName evidence="7">Acyl-CoA dehydrogenase family protein</fullName>
        <ecNumber evidence="7">1.-.-.-</ecNumber>
    </submittedName>
</protein>
<dbReference type="SUPFAM" id="SSF47203">
    <property type="entry name" value="Acyl-CoA dehydrogenase C-terminal domain-like"/>
    <property type="match status" value="1"/>
</dbReference>
<evidence type="ECO:0000256" key="1">
    <source>
        <dbReference type="ARBA" id="ARBA00001974"/>
    </source>
</evidence>
<dbReference type="Gene3D" id="3.40.50.150">
    <property type="entry name" value="Vaccinia Virus protein VP39"/>
    <property type="match status" value="1"/>
</dbReference>
<dbReference type="InterPro" id="IPR036250">
    <property type="entry name" value="AcylCo_DH-like_C"/>
</dbReference>
<dbReference type="RefSeq" id="WP_379516774.1">
    <property type="nucleotide sequence ID" value="NZ_JBHSPA010000028.1"/>
</dbReference>
<evidence type="ECO:0000313" key="8">
    <source>
        <dbReference type="Proteomes" id="UP001596058"/>
    </source>
</evidence>
<dbReference type="Pfam" id="PF02771">
    <property type="entry name" value="Acyl-CoA_dh_N"/>
    <property type="match status" value="1"/>
</dbReference>
<dbReference type="SUPFAM" id="SSF53335">
    <property type="entry name" value="S-adenosyl-L-methionine-dependent methyltransferases"/>
    <property type="match status" value="1"/>
</dbReference>
<dbReference type="InterPro" id="IPR046373">
    <property type="entry name" value="Acyl-CoA_Oxase/DH_mid-dom_sf"/>
</dbReference>
<name>A0ABW1CNZ7_9ACTN</name>
<gene>
    <name evidence="7" type="ORF">ACFPZ3_25665</name>
</gene>
<dbReference type="InterPro" id="IPR029063">
    <property type="entry name" value="SAM-dependent_MTases_sf"/>
</dbReference>
<evidence type="ECO:0000259" key="5">
    <source>
        <dbReference type="Pfam" id="PF00441"/>
    </source>
</evidence>
<feature type="domain" description="Acyl-CoA dehydrogenase/oxidase C-terminal" evidence="5">
    <location>
        <begin position="234"/>
        <end position="380"/>
    </location>
</feature>
<dbReference type="InterPro" id="IPR009075">
    <property type="entry name" value="AcylCo_DH/oxidase_C"/>
</dbReference>
<dbReference type="EMBL" id="JBHSPA010000028">
    <property type="protein sequence ID" value="MFC5827267.1"/>
    <property type="molecule type" value="Genomic_DNA"/>
</dbReference>
<evidence type="ECO:0000259" key="6">
    <source>
        <dbReference type="Pfam" id="PF02771"/>
    </source>
</evidence>